<dbReference type="InterPro" id="IPR024875">
    <property type="entry name" value="Protein_Lines"/>
</dbReference>
<gene>
    <name evidence="3" type="ORF">CHRIB12_LOCUS15580</name>
</gene>
<dbReference type="Proteomes" id="UP000684084">
    <property type="component" value="Unassembled WGS sequence"/>
</dbReference>
<dbReference type="PANTHER" id="PTHR16057">
    <property type="entry name" value="WINS1, 2 PROTEIN"/>
    <property type="match status" value="1"/>
</dbReference>
<feature type="domain" description="Protein Lines N-terminal" evidence="1">
    <location>
        <begin position="432"/>
        <end position="488"/>
    </location>
</feature>
<evidence type="ECO:0000259" key="1">
    <source>
        <dbReference type="Pfam" id="PF14694"/>
    </source>
</evidence>
<dbReference type="VEuPathDB" id="FungiDB:RhiirFUN_019222"/>
<evidence type="ECO:0008006" key="5">
    <source>
        <dbReference type="Google" id="ProtNLM"/>
    </source>
</evidence>
<protein>
    <recommendedName>
        <fullName evidence="5">Protein Lines N-terminal domain-containing protein</fullName>
    </recommendedName>
</protein>
<evidence type="ECO:0000259" key="2">
    <source>
        <dbReference type="Pfam" id="PF14695"/>
    </source>
</evidence>
<accession>A0A915ZJH2</accession>
<dbReference type="Pfam" id="PF14694">
    <property type="entry name" value="LINES_N"/>
    <property type="match status" value="1"/>
</dbReference>
<dbReference type="OrthoDB" id="8251209at2759"/>
<reference evidence="3" key="1">
    <citation type="submission" date="2020-05" db="EMBL/GenBank/DDBJ databases">
        <authorList>
            <person name="Rincon C."/>
            <person name="Sanders R I."/>
            <person name="Robbins C."/>
            <person name="Chaturvedi A."/>
        </authorList>
    </citation>
    <scope>NUCLEOTIDE SEQUENCE</scope>
    <source>
        <strain evidence="3">CHB12</strain>
    </source>
</reference>
<evidence type="ECO:0000313" key="3">
    <source>
        <dbReference type="EMBL" id="CAB5376977.1"/>
    </source>
</evidence>
<evidence type="ECO:0000313" key="4">
    <source>
        <dbReference type="Proteomes" id="UP000684084"/>
    </source>
</evidence>
<dbReference type="AlphaFoldDB" id="A0A915ZJH2"/>
<name>A0A915ZJH2_9GLOM</name>
<organism evidence="3 4">
    <name type="scientific">Rhizophagus irregularis</name>
    <dbReference type="NCBI Taxonomy" id="588596"/>
    <lineage>
        <taxon>Eukaryota</taxon>
        <taxon>Fungi</taxon>
        <taxon>Fungi incertae sedis</taxon>
        <taxon>Mucoromycota</taxon>
        <taxon>Glomeromycotina</taxon>
        <taxon>Glomeromycetes</taxon>
        <taxon>Glomerales</taxon>
        <taxon>Glomeraceae</taxon>
        <taxon>Rhizophagus</taxon>
    </lineage>
</organism>
<sequence length="550" mass="64072">METTTELSEYHVEILKDFLNDFQLSSTFSSTNNVSEKFKYQQLILKRLSIITNALRSCYQEDFRIANNECAIKFCKLLSKNQLILAQYLIHNDNFIVYLTKKLLTLWLLFISNEKPIVDNINIEEIQRQLFKKICDLYNDKLKDMSSSATIESVLEIFHCILKDFRHCLSEVIDEDAENILSQHAGCRLLNVLNEQFKVEQITNIADTSNNLIIVPILTVILDIKKLEIYEIEVALDSYLVKIFQSFLEKVDSKIESICVLLCCGYLPAIRKVLNILYHTVKSTSNIDMIFTILTSIRDYTGQILAASDVQKLNGCPTLDNDYTEFFDRQKDNNKVVSNVSINIECTKKLIDIYMEVYTNIMKLLMENNINMIGINISADIKLRILTNIFSFSHELTFREFKKKLINFDGESQKRTIKSVMESVSLQMNHILNHFTSHDFFLRFLISTGFNHSILLDFIISNETNFLEFLLKYCKYLEQDISQFFIICKKFDKKNSEMENCAEQVLGVFNCLIQSIQSLMEKKLFPYNATSLIKRLKKVELCLKEVIYNN</sequence>
<dbReference type="Pfam" id="PF14695">
    <property type="entry name" value="LINES_C"/>
    <property type="match status" value="1"/>
</dbReference>
<dbReference type="InterPro" id="IPR029415">
    <property type="entry name" value="Lines_C"/>
</dbReference>
<dbReference type="InterPro" id="IPR032794">
    <property type="entry name" value="LINES_N"/>
</dbReference>
<comment type="caution">
    <text evidence="3">The sequence shown here is derived from an EMBL/GenBank/DDBJ whole genome shotgun (WGS) entry which is preliminary data.</text>
</comment>
<dbReference type="EMBL" id="CAGKOT010000036">
    <property type="protein sequence ID" value="CAB5376977.1"/>
    <property type="molecule type" value="Genomic_DNA"/>
</dbReference>
<dbReference type="PANTHER" id="PTHR16057:SF1">
    <property type="entry name" value="PROTEIN LINES HOMOLOG 1"/>
    <property type="match status" value="1"/>
</dbReference>
<proteinExistence type="predicted"/>
<feature type="domain" description="Protein Lines C-terminal" evidence="2">
    <location>
        <begin position="507"/>
        <end position="540"/>
    </location>
</feature>